<proteinExistence type="predicted"/>
<dbReference type="InterPro" id="IPR013766">
    <property type="entry name" value="Thioredoxin_domain"/>
</dbReference>
<organism evidence="7 8">
    <name type="scientific">Halorussus aquaticus</name>
    <dbReference type="NCBI Taxonomy" id="2953748"/>
    <lineage>
        <taxon>Archaea</taxon>
        <taxon>Methanobacteriati</taxon>
        <taxon>Methanobacteriota</taxon>
        <taxon>Stenosarchaea group</taxon>
        <taxon>Halobacteria</taxon>
        <taxon>Halobacteriales</taxon>
        <taxon>Haladaptataceae</taxon>
        <taxon>Halorussus</taxon>
    </lineage>
</organism>
<dbReference type="Pfam" id="PF13912">
    <property type="entry name" value="zf-C2H2_6"/>
    <property type="match status" value="1"/>
</dbReference>
<dbReference type="InterPro" id="IPR000866">
    <property type="entry name" value="AhpC/TSA"/>
</dbReference>
<dbReference type="GO" id="GO:0008270">
    <property type="term" value="F:zinc ion binding"/>
    <property type="evidence" value="ECO:0007669"/>
    <property type="project" value="UniProtKB-KW"/>
</dbReference>
<dbReference type="InterPro" id="IPR013087">
    <property type="entry name" value="Znf_C2H2_type"/>
</dbReference>
<evidence type="ECO:0000313" key="7">
    <source>
        <dbReference type="EMBL" id="MFC4826759.1"/>
    </source>
</evidence>
<dbReference type="Proteomes" id="UP001595945">
    <property type="component" value="Unassembled WGS sequence"/>
</dbReference>
<evidence type="ECO:0000256" key="5">
    <source>
        <dbReference type="SAM" id="MobiDB-lite"/>
    </source>
</evidence>
<protein>
    <submittedName>
        <fullName evidence="7">DUF3105 domain-containing protein</fullName>
    </submittedName>
</protein>
<dbReference type="Gene3D" id="3.40.30.10">
    <property type="entry name" value="Glutaredoxin"/>
    <property type="match status" value="1"/>
</dbReference>
<name>A0ABD5Q9X1_9EURY</name>
<keyword evidence="8" id="KW-1185">Reference proteome</keyword>
<dbReference type="GeneID" id="73047895"/>
<dbReference type="EMBL" id="JBHSHT010000003">
    <property type="protein sequence ID" value="MFC4826759.1"/>
    <property type="molecule type" value="Genomic_DNA"/>
</dbReference>
<comment type="caution">
    <text evidence="7">The sequence shown here is derived from an EMBL/GenBank/DDBJ whole genome shotgun (WGS) entry which is preliminary data.</text>
</comment>
<dbReference type="SUPFAM" id="SSF52833">
    <property type="entry name" value="Thioredoxin-like"/>
    <property type="match status" value="1"/>
</dbReference>
<dbReference type="InterPro" id="IPR021454">
    <property type="entry name" value="DUF3105"/>
</dbReference>
<evidence type="ECO:0000256" key="1">
    <source>
        <dbReference type="ARBA" id="ARBA00022723"/>
    </source>
</evidence>
<feature type="domain" description="Thioredoxin" evidence="6">
    <location>
        <begin position="197"/>
        <end position="341"/>
    </location>
</feature>
<dbReference type="SMART" id="SM00355">
    <property type="entry name" value="ZnF_C2H2"/>
    <property type="match status" value="4"/>
</dbReference>
<dbReference type="PANTHER" id="PTHR24409:SF295">
    <property type="entry name" value="AZ2-RELATED"/>
    <property type="match status" value="1"/>
</dbReference>
<evidence type="ECO:0000256" key="2">
    <source>
        <dbReference type="ARBA" id="ARBA00022737"/>
    </source>
</evidence>
<accession>A0ABD5Q9X1</accession>
<dbReference type="Pfam" id="PF00578">
    <property type="entry name" value="AhpC-TSA"/>
    <property type="match status" value="1"/>
</dbReference>
<dbReference type="Gene3D" id="3.30.160.60">
    <property type="entry name" value="Classic Zinc Finger"/>
    <property type="match status" value="2"/>
</dbReference>
<evidence type="ECO:0000259" key="6">
    <source>
        <dbReference type="PROSITE" id="PS51352"/>
    </source>
</evidence>
<feature type="region of interest" description="Disordered" evidence="5">
    <location>
        <begin position="185"/>
        <end position="205"/>
    </location>
</feature>
<keyword evidence="1" id="KW-0479">Metal-binding</keyword>
<dbReference type="InterPro" id="IPR036249">
    <property type="entry name" value="Thioredoxin-like_sf"/>
</dbReference>
<keyword evidence="4" id="KW-0862">Zinc</keyword>
<dbReference type="PANTHER" id="PTHR24409">
    <property type="entry name" value="ZINC FINGER PROTEIN 142"/>
    <property type="match status" value="1"/>
</dbReference>
<keyword evidence="3" id="KW-0863">Zinc-finger</keyword>
<dbReference type="PROSITE" id="PS00028">
    <property type="entry name" value="ZINC_FINGER_C2H2_1"/>
    <property type="match status" value="3"/>
</dbReference>
<dbReference type="CDD" id="cd02966">
    <property type="entry name" value="TlpA_like_family"/>
    <property type="match status" value="1"/>
</dbReference>
<sequence>MTGRNNCPVCGESFPRETSTRDHAWDVHGVCHHCGASFEDRAVLYTHWLEAHEDDLTAEDRKRAESKVGDGTVCPVCDQRFASETAVHDHTWNAHGACHVCGADFDTQNALFTHQLAVHAEALSRETRDRLEEAVGPLTFGNRLAHQGPIDAVTNTRLSRRKLLAGGAIATAGLGGVAADSLLGSSASSVSPERGGTSPGATAAPATFTTVDGEEKQLADYRGQKVMFWVFATWCPSCKEGARALQANKDKLQDVTFLGLKTDGNAGYDGPSVSEFAQQNAPELVDADNWVWGDLSAESTRVWNPQDRPDIFWLIDAEGTIQAKTAAPAARIDRIIQFAQAENPGGDRPGESIEIQPAEHIQQGANHPEYNSNPPTSGWHYSRPAEWGFYDQALPDERVVHNLEHGGIWITHKNVSDSTLSQLQQLAADYPKSVVITQRSENDAPLAVASWGQLMKLQSFDRERIVEFIEQNRNRSPEPIAGE</sequence>
<dbReference type="RefSeq" id="WP_254270754.1">
    <property type="nucleotide sequence ID" value="NZ_CP100403.1"/>
</dbReference>
<gene>
    <name evidence="7" type="ORF">ACFO9K_21115</name>
</gene>
<dbReference type="AlphaFoldDB" id="A0ABD5Q9X1"/>
<keyword evidence="2" id="KW-0677">Repeat</keyword>
<evidence type="ECO:0000256" key="3">
    <source>
        <dbReference type="ARBA" id="ARBA00022771"/>
    </source>
</evidence>
<evidence type="ECO:0000256" key="4">
    <source>
        <dbReference type="ARBA" id="ARBA00022833"/>
    </source>
</evidence>
<evidence type="ECO:0000313" key="8">
    <source>
        <dbReference type="Proteomes" id="UP001595945"/>
    </source>
</evidence>
<dbReference type="Pfam" id="PF11303">
    <property type="entry name" value="DUF3105"/>
    <property type="match status" value="1"/>
</dbReference>
<reference evidence="7 8" key="1">
    <citation type="journal article" date="2019" name="Int. J. Syst. Evol. Microbiol.">
        <title>The Global Catalogue of Microorganisms (GCM) 10K type strain sequencing project: providing services to taxonomists for standard genome sequencing and annotation.</title>
        <authorList>
            <consortium name="The Broad Institute Genomics Platform"/>
            <consortium name="The Broad Institute Genome Sequencing Center for Infectious Disease"/>
            <person name="Wu L."/>
            <person name="Ma J."/>
        </authorList>
    </citation>
    <scope>NUCLEOTIDE SEQUENCE [LARGE SCALE GENOMIC DNA]</scope>
    <source>
        <strain evidence="7 8">XZYJ18</strain>
    </source>
</reference>
<dbReference type="PROSITE" id="PS51352">
    <property type="entry name" value="THIOREDOXIN_2"/>
    <property type="match status" value="1"/>
</dbReference>